<keyword evidence="12" id="KW-1185">Reference proteome</keyword>
<dbReference type="GO" id="GO:0004553">
    <property type="term" value="F:hydrolase activity, hydrolyzing O-glycosyl compounds"/>
    <property type="evidence" value="ECO:0007669"/>
    <property type="project" value="InterPro"/>
</dbReference>
<dbReference type="GO" id="GO:0003723">
    <property type="term" value="F:RNA binding"/>
    <property type="evidence" value="ECO:0007669"/>
    <property type="project" value="UniProtKB-UniRule"/>
</dbReference>
<evidence type="ECO:0000256" key="7">
    <source>
        <dbReference type="RuleBase" id="RU365068"/>
    </source>
</evidence>
<keyword evidence="6" id="KW-0326">Glycosidase</keyword>
<keyword evidence="5 7" id="KW-0694">RNA-binding</keyword>
<evidence type="ECO:0000259" key="10">
    <source>
        <dbReference type="PROSITE" id="PS51194"/>
    </source>
</evidence>
<dbReference type="Pfam" id="PF00270">
    <property type="entry name" value="DEAD"/>
    <property type="match status" value="1"/>
</dbReference>
<dbReference type="AlphaFoldDB" id="A0AA88KLI1"/>
<dbReference type="Gene3D" id="3.20.20.80">
    <property type="entry name" value="Glycosidases"/>
    <property type="match status" value="1"/>
</dbReference>
<dbReference type="InterPro" id="IPR017853">
    <property type="entry name" value="GH"/>
</dbReference>
<evidence type="ECO:0000259" key="9">
    <source>
        <dbReference type="PROSITE" id="PS51192"/>
    </source>
</evidence>
<dbReference type="EMBL" id="PYSW02000020">
    <property type="protein sequence ID" value="KAG2383675.1"/>
    <property type="molecule type" value="Genomic_DNA"/>
</dbReference>
<comment type="similarity">
    <text evidence="7">Belongs to the DEAD box helicase family.</text>
</comment>
<evidence type="ECO:0000256" key="8">
    <source>
        <dbReference type="SAM" id="MobiDB-lite"/>
    </source>
</evidence>
<feature type="region of interest" description="Disordered" evidence="8">
    <location>
        <begin position="651"/>
        <end position="670"/>
    </location>
</feature>
<dbReference type="GO" id="GO:0003724">
    <property type="term" value="F:RNA helicase activity"/>
    <property type="evidence" value="ECO:0007669"/>
    <property type="project" value="UniProtKB-EC"/>
</dbReference>
<keyword evidence="7" id="KW-0347">Helicase</keyword>
<feature type="compositionally biased region" description="Basic and acidic residues" evidence="8">
    <location>
        <begin position="661"/>
        <end position="670"/>
    </location>
</feature>
<comment type="caution">
    <text evidence="11">The sequence shown here is derived from an EMBL/GenBank/DDBJ whole genome shotgun (WGS) entry which is preliminary data.</text>
</comment>
<dbReference type="GO" id="GO:0005524">
    <property type="term" value="F:ATP binding"/>
    <property type="evidence" value="ECO:0007669"/>
    <property type="project" value="UniProtKB-UniRule"/>
</dbReference>
<sequence>MTQPYHAVVFSNKRHNMTLFTLLCLLLIALALSSGIVTVHALLGKKVIDDFNRTSISPWGFSNGPEYPGAIGSLTLAPNGFANTPAALLRYNLTKGSYVAAQLKFNPQLHFSMIAFKVKTSDTNSGLSLRLVDSSGQTFQYGLFGTIETYNGERDDGRGDQHGWRDIVLSTSTKPSFYFGGPNDGVMKLPFKEMSILLSVVNRNVAPVGFIMFDEIVATNQTNIELNSEDFIPSAFIPKESLGIDILPRYGVCVHFTTSPLTFDIIKNASLTWIRTDLFWGTVETVKGQYNFAKYDPYVALIRSRGLKLLFILTYGNSLYQSGAPTSPEAIEAFANYTRACVKHYGGNDIIYEIYNEANGNGFTGEQYANLSKAAIDAAHQVDPTVLISTSGLAGVDLNFLRAYLSKGGGYGANAIGLHPYFIGNTDASFGRLTEGMRRFRGVINEFVNETLGIGGSNSPIPSHQVDLTSTIPPVWETEWGLTSTDYDSTSNGHNYTALKIHGNAVVSRFLVSTALGLPLIMYYDFKNDGNNPSEREHNFGLLFNNGTDKPAMRALRQLTKSIKGRLFDGFLRTEHPFVNAMRFKGENDSLVIVWPVDFYGNTSVKAVNASTIVNVFGEAMTFKGNEFNVNMYDGPVYLTFPESKPVKPIISSSPIPSKTEPAKSRSERANDAVHIDLNRSKLHFRPCCNQLIKKTQKNALSKSFDDLANSNTEYQWSLLRGIYSYGLEYPTFVQQCFLFGSDDEQDGSPAYSPSKTNDGQAKRNWMVQGSIGHGKTIAYIIGLLMNFDEEMIKNSSSVLGVILCPTDLLVLQVQSVLNSISDYINGFMSKALLRPNGDIRSSRIETLDLSSQPHVIVSTSSNLLYYSSCYDLSKLKVLVIDEMDIMLDFQHPFNASSIINDVNDKIYSSHRKNIRKIFSKIPSNTDILCFGSNFPSVTCYQYEERLSNCHMIRTSDHIVHDNISESFEYCPREGQKFQTLLRIIATADNEYHACIIFCQDEASVLKLFQKLNSSRKHKDVAKLINLEAPNRPVLEAQNRILITIDEAFIGIDIHRINLVVHYDIARDVSTCKFRSGRCGRLGRPGYAYYLPATPEELDYVHHYFHNSAKCPFARPMLSSKHYHDLDISFMN</sequence>
<evidence type="ECO:0000256" key="6">
    <source>
        <dbReference type="ARBA" id="ARBA00023295"/>
    </source>
</evidence>
<dbReference type="InterPro" id="IPR027417">
    <property type="entry name" value="P-loop_NTPase"/>
</dbReference>
<dbReference type="SUPFAM" id="SSF52540">
    <property type="entry name" value="P-loop containing nucleoside triphosphate hydrolases"/>
    <property type="match status" value="1"/>
</dbReference>
<dbReference type="Pfam" id="PF00150">
    <property type="entry name" value="Cellulase"/>
    <property type="match status" value="1"/>
</dbReference>
<dbReference type="InterPro" id="IPR001650">
    <property type="entry name" value="Helicase_C-like"/>
</dbReference>
<dbReference type="SMART" id="SM00487">
    <property type="entry name" value="DEXDc"/>
    <property type="match status" value="1"/>
</dbReference>
<dbReference type="EC" id="3.6.4.13" evidence="7"/>
<evidence type="ECO:0000256" key="4">
    <source>
        <dbReference type="ARBA" id="ARBA00022840"/>
    </source>
</evidence>
<comment type="function">
    <text evidence="7">RNA helicase.</text>
</comment>
<dbReference type="Gene3D" id="3.40.50.300">
    <property type="entry name" value="P-loop containing nucleotide triphosphate hydrolases"/>
    <property type="match status" value="2"/>
</dbReference>
<dbReference type="GeneID" id="68096801"/>
<comment type="catalytic activity">
    <reaction evidence="7">
        <text>ATP + H2O = ADP + phosphate + H(+)</text>
        <dbReference type="Rhea" id="RHEA:13065"/>
        <dbReference type="ChEBI" id="CHEBI:15377"/>
        <dbReference type="ChEBI" id="CHEBI:15378"/>
        <dbReference type="ChEBI" id="CHEBI:30616"/>
        <dbReference type="ChEBI" id="CHEBI:43474"/>
        <dbReference type="ChEBI" id="CHEBI:456216"/>
        <dbReference type="EC" id="3.6.4.13"/>
    </reaction>
</comment>
<dbReference type="PROSITE" id="PS51194">
    <property type="entry name" value="HELICASE_CTER"/>
    <property type="match status" value="1"/>
</dbReference>
<evidence type="ECO:0000256" key="3">
    <source>
        <dbReference type="ARBA" id="ARBA00022801"/>
    </source>
</evidence>
<dbReference type="SUPFAM" id="SSF51445">
    <property type="entry name" value="(Trans)glycosidases"/>
    <property type="match status" value="1"/>
</dbReference>
<proteinExistence type="inferred from homology"/>
<dbReference type="InterPro" id="IPR014001">
    <property type="entry name" value="Helicase_ATP-bd"/>
</dbReference>
<evidence type="ECO:0000256" key="2">
    <source>
        <dbReference type="ARBA" id="ARBA00022741"/>
    </source>
</evidence>
<dbReference type="Proteomes" id="UP000816034">
    <property type="component" value="Unassembled WGS sequence"/>
</dbReference>
<evidence type="ECO:0000256" key="5">
    <source>
        <dbReference type="ARBA" id="ARBA00022884"/>
    </source>
</evidence>
<comment type="similarity">
    <text evidence="1">Belongs to the glycosyl hydrolase 5 (cellulase A) family.</text>
</comment>
<organism evidence="11 12">
    <name type="scientific">Naegleria lovaniensis</name>
    <name type="common">Amoeba</name>
    <dbReference type="NCBI Taxonomy" id="51637"/>
    <lineage>
        <taxon>Eukaryota</taxon>
        <taxon>Discoba</taxon>
        <taxon>Heterolobosea</taxon>
        <taxon>Tetramitia</taxon>
        <taxon>Eutetramitia</taxon>
        <taxon>Vahlkampfiidae</taxon>
        <taxon>Naegleria</taxon>
    </lineage>
</organism>
<dbReference type="Pfam" id="PF00271">
    <property type="entry name" value="Helicase_C"/>
    <property type="match status" value="1"/>
</dbReference>
<accession>A0AA88KLI1</accession>
<feature type="domain" description="Helicase ATP-binding" evidence="9">
    <location>
        <begin position="757"/>
        <end position="953"/>
    </location>
</feature>
<protein>
    <recommendedName>
        <fullName evidence="7">ATP-dependent RNA helicase</fullName>
        <ecNumber evidence="7">3.6.4.13</ecNumber>
    </recommendedName>
</protein>
<dbReference type="PANTHER" id="PTHR24031">
    <property type="entry name" value="RNA HELICASE"/>
    <property type="match status" value="1"/>
</dbReference>
<feature type="domain" description="Helicase C-terminal" evidence="10">
    <location>
        <begin position="987"/>
        <end position="1132"/>
    </location>
</feature>
<dbReference type="InterPro" id="IPR001547">
    <property type="entry name" value="Glyco_hydro_5"/>
</dbReference>
<keyword evidence="4 7" id="KW-0067">ATP-binding</keyword>
<evidence type="ECO:0000313" key="11">
    <source>
        <dbReference type="EMBL" id="KAG2383675.1"/>
    </source>
</evidence>
<evidence type="ECO:0000313" key="12">
    <source>
        <dbReference type="Proteomes" id="UP000816034"/>
    </source>
</evidence>
<keyword evidence="3 7" id="KW-0378">Hydrolase</keyword>
<reference evidence="11 12" key="1">
    <citation type="journal article" date="2018" name="BMC Genomics">
        <title>The genome of Naegleria lovaniensis, the basis for a comparative approach to unravel pathogenicity factors of the human pathogenic amoeba N. fowleri.</title>
        <authorList>
            <person name="Liechti N."/>
            <person name="Schurch N."/>
            <person name="Bruggmann R."/>
            <person name="Wittwer M."/>
        </authorList>
    </citation>
    <scope>NUCLEOTIDE SEQUENCE [LARGE SCALE GENOMIC DNA]</scope>
    <source>
        <strain evidence="11 12">ATCC 30569</strain>
    </source>
</reference>
<gene>
    <name evidence="11" type="ORF">C9374_004346</name>
</gene>
<name>A0AA88KLI1_NAELO</name>
<keyword evidence="2 7" id="KW-0547">Nucleotide-binding</keyword>
<dbReference type="PROSITE" id="PS51192">
    <property type="entry name" value="HELICASE_ATP_BIND_1"/>
    <property type="match status" value="1"/>
</dbReference>
<dbReference type="InterPro" id="IPR011545">
    <property type="entry name" value="DEAD/DEAH_box_helicase_dom"/>
</dbReference>
<comment type="domain">
    <text evidence="7">The Q motif is unique to and characteristic of the DEAD box family of RNA helicases and controls ATP binding and hydrolysis.</text>
</comment>
<dbReference type="RefSeq" id="XP_044549354.1">
    <property type="nucleotide sequence ID" value="XM_044693975.1"/>
</dbReference>
<evidence type="ECO:0000256" key="1">
    <source>
        <dbReference type="ARBA" id="ARBA00005641"/>
    </source>
</evidence>
<dbReference type="GO" id="GO:0000272">
    <property type="term" value="P:polysaccharide catabolic process"/>
    <property type="evidence" value="ECO:0007669"/>
    <property type="project" value="InterPro"/>
</dbReference>